<dbReference type="Proteomes" id="UP000464186">
    <property type="component" value="Plasmid unnamed1"/>
</dbReference>
<sequence length="317" mass="33758">MTSSERQTSFSDSLTEERPAGVDVAGPGCGRSHSSSLDAQSARELTRQIKVALEHSYTLIITAYQGRAWAAMGYSSWDAYCQGEFGSLALQPPREERQAVVMSMREAGMSTRAIGSALQASHTTIERDIASSRRAIEVADNSAGGTYVPPAEANVVGLDGKSYPAAPARPRKPERGTFEDVPLSDELLNMSPSEMGIAALSPSSFTSRPARERKDAARRLTGSMDSPLPLVIKLAGQITLDPTTLTVDEDSDAETLTELAADASRGVLALSHVLTAIDVKVLSGDVDDAVALTAVVTDAVDELGRFLDALHSRKRRP</sequence>
<evidence type="ECO:0000313" key="3">
    <source>
        <dbReference type="Proteomes" id="UP000464186"/>
    </source>
</evidence>
<geneLocation type="plasmid" evidence="2 3">
    <name>unnamed1</name>
</geneLocation>
<feature type="region of interest" description="Disordered" evidence="1">
    <location>
        <begin position="1"/>
        <end position="39"/>
    </location>
</feature>
<gene>
    <name evidence="2" type="ORF">GU243_23710</name>
</gene>
<proteinExistence type="predicted"/>
<protein>
    <submittedName>
        <fullName evidence="2">Uncharacterized protein</fullName>
    </submittedName>
</protein>
<keyword evidence="3" id="KW-1185">Reference proteome</keyword>
<evidence type="ECO:0000313" key="2">
    <source>
        <dbReference type="EMBL" id="QHK22575.1"/>
    </source>
</evidence>
<accession>A0A6P1NPF3</accession>
<evidence type="ECO:0000256" key="1">
    <source>
        <dbReference type="SAM" id="MobiDB-lite"/>
    </source>
</evidence>
<dbReference type="EMBL" id="CP047899">
    <property type="protein sequence ID" value="QHK22575.1"/>
    <property type="molecule type" value="Genomic_DNA"/>
</dbReference>
<dbReference type="AlphaFoldDB" id="A0A6P1NPF3"/>
<organism evidence="2 3">
    <name type="scientific">Pseudarthrobacter psychrotolerans</name>
    <dbReference type="NCBI Taxonomy" id="2697569"/>
    <lineage>
        <taxon>Bacteria</taxon>
        <taxon>Bacillati</taxon>
        <taxon>Actinomycetota</taxon>
        <taxon>Actinomycetes</taxon>
        <taxon>Micrococcales</taxon>
        <taxon>Micrococcaceae</taxon>
        <taxon>Pseudarthrobacter</taxon>
    </lineage>
</organism>
<name>A0A6P1NPF3_9MICC</name>
<feature type="compositionally biased region" description="Polar residues" evidence="1">
    <location>
        <begin position="1"/>
        <end position="13"/>
    </location>
</feature>
<dbReference type="KEGG" id="psey:GU243_23710"/>
<reference evidence="2 3" key="1">
    <citation type="submission" date="2020-01" db="EMBL/GenBank/DDBJ databases">
        <title>Pseudarthrobacter psychrotolerans sp. nov., isolated from antarctic soil.</title>
        <authorList>
            <person name="Shin Y."/>
            <person name="Park W."/>
        </authorList>
    </citation>
    <scope>NUCLEOTIDE SEQUENCE [LARGE SCALE GENOMIC DNA]</scope>
    <source>
        <strain evidence="2 3">YJ56</strain>
        <plasmid evidence="2 3">unnamed1</plasmid>
    </source>
</reference>
<keyword evidence="2" id="KW-0614">Plasmid</keyword>